<dbReference type="EMBL" id="AP014546">
    <property type="protein sequence ID" value="BBB29343.1"/>
    <property type="molecule type" value="Genomic_DNA"/>
</dbReference>
<keyword evidence="2" id="KW-1185">Reference proteome</keyword>
<dbReference type="Proteomes" id="UP000595332">
    <property type="component" value="Chromosome"/>
</dbReference>
<dbReference type="AlphaFoldDB" id="A0A7R6P8T5"/>
<dbReference type="RefSeq" id="WP_201349952.1">
    <property type="nucleotide sequence ID" value="NZ_AP014546.1"/>
</dbReference>
<evidence type="ECO:0000313" key="1">
    <source>
        <dbReference type="EMBL" id="BBB29343.1"/>
    </source>
</evidence>
<gene>
    <name evidence="1" type="ORF">NEJAP_1391</name>
</gene>
<accession>A0A7R6P8T5</accession>
<dbReference type="KEGG" id="njp:NEJAP_1391"/>
<evidence type="ECO:0000313" key="2">
    <source>
        <dbReference type="Proteomes" id="UP000595332"/>
    </source>
</evidence>
<organism evidence="1 2">
    <name type="scientific">Neptunomonas japonica JAMM 1380</name>
    <dbReference type="NCBI Taxonomy" id="1441457"/>
    <lineage>
        <taxon>Bacteria</taxon>
        <taxon>Pseudomonadati</taxon>
        <taxon>Pseudomonadota</taxon>
        <taxon>Gammaproteobacteria</taxon>
        <taxon>Oceanospirillales</taxon>
        <taxon>Oceanospirillaceae</taxon>
        <taxon>Neptunomonas</taxon>
    </lineage>
</organism>
<sequence length="117" mass="12893">MRLEISNPSDKATIDCSDRIAACIAVCIIGRGRYGIIDDESDNGMPIFLLGGSDEWFQDQFNTGFHDAFEKTGRPRIATALESVQLEQGRSSMNDFTSRAHDIAKQLREHAAAEADS</sequence>
<reference evidence="1 2" key="1">
    <citation type="journal article" date="2008" name="Int. J. Syst. Evol. Microbiol.">
        <title>Neptunomonas japonica sp. nov., an Osedax japonicus symbiont-like bacterium isolated from sediment adjacent to sperm whale carcasses off Kagoshima, Japan.</title>
        <authorList>
            <person name="Miyazaki M."/>
            <person name="Nogi Y."/>
            <person name="Fujiwara Y."/>
            <person name="Kawato M."/>
            <person name="Kubokawa K."/>
            <person name="Horikoshi K."/>
        </authorList>
    </citation>
    <scope>NUCLEOTIDE SEQUENCE [LARGE SCALE GENOMIC DNA]</scope>
    <source>
        <strain evidence="1 2">JAMM 1380</strain>
    </source>
</reference>
<protein>
    <submittedName>
        <fullName evidence="1">Uncharacterized protein</fullName>
    </submittedName>
</protein>
<name>A0A7R6P8T5_9GAMM</name>
<proteinExistence type="predicted"/>